<sequence length="115" mass="13373">MLNCTINIIRPVEFIASCLTLKQCYLNKKQFYLNKAVLFLSTLHTFSYSVHWYCSTQGLNSTSQAEDRQVRITNTCQKSHCAIEDDQPLKCFVSILRVRASFNLAIESRRKQFDK</sequence>
<dbReference type="Proteomes" id="UP000055048">
    <property type="component" value="Unassembled WGS sequence"/>
</dbReference>
<evidence type="ECO:0000313" key="1">
    <source>
        <dbReference type="EMBL" id="KRX45821.1"/>
    </source>
</evidence>
<organism evidence="1 2">
    <name type="scientific">Trichinella murrelli</name>
    <dbReference type="NCBI Taxonomy" id="144512"/>
    <lineage>
        <taxon>Eukaryota</taxon>
        <taxon>Metazoa</taxon>
        <taxon>Ecdysozoa</taxon>
        <taxon>Nematoda</taxon>
        <taxon>Enoplea</taxon>
        <taxon>Dorylaimia</taxon>
        <taxon>Trichinellida</taxon>
        <taxon>Trichinellidae</taxon>
        <taxon>Trichinella</taxon>
    </lineage>
</organism>
<name>A0A0V0U3M5_9BILA</name>
<dbReference type="AlphaFoldDB" id="A0A0V0U3M5"/>
<protein>
    <submittedName>
        <fullName evidence="1">Uncharacterized protein</fullName>
    </submittedName>
</protein>
<gene>
    <name evidence="1" type="ORF">T05_8445</name>
</gene>
<dbReference type="EMBL" id="JYDJ01000068">
    <property type="protein sequence ID" value="KRX45821.1"/>
    <property type="molecule type" value="Genomic_DNA"/>
</dbReference>
<evidence type="ECO:0000313" key="2">
    <source>
        <dbReference type="Proteomes" id="UP000055048"/>
    </source>
</evidence>
<keyword evidence="2" id="KW-1185">Reference proteome</keyword>
<accession>A0A0V0U3M5</accession>
<reference evidence="1 2" key="1">
    <citation type="submission" date="2015-01" db="EMBL/GenBank/DDBJ databases">
        <title>Evolution of Trichinella species and genotypes.</title>
        <authorList>
            <person name="Korhonen P.K."/>
            <person name="Edoardo P."/>
            <person name="Giuseppe L.R."/>
            <person name="Gasser R.B."/>
        </authorList>
    </citation>
    <scope>NUCLEOTIDE SEQUENCE [LARGE SCALE GENOMIC DNA]</scope>
    <source>
        <strain evidence="1">ISS417</strain>
    </source>
</reference>
<comment type="caution">
    <text evidence="1">The sequence shown here is derived from an EMBL/GenBank/DDBJ whole genome shotgun (WGS) entry which is preliminary data.</text>
</comment>
<proteinExistence type="predicted"/>